<gene>
    <name evidence="3" type="ORF">NQ315_014575</name>
</gene>
<dbReference type="CDD" id="cd00303">
    <property type="entry name" value="retropepsin_like"/>
    <property type="match status" value="1"/>
</dbReference>
<evidence type="ECO:0000313" key="3">
    <source>
        <dbReference type="EMBL" id="KAJ8912475.1"/>
    </source>
</evidence>
<dbReference type="SMART" id="SM00506">
    <property type="entry name" value="A1pp"/>
    <property type="match status" value="1"/>
</dbReference>
<dbReference type="InterPro" id="IPR002589">
    <property type="entry name" value="Macro_dom"/>
</dbReference>
<feature type="region of interest" description="Disordered" evidence="1">
    <location>
        <begin position="1"/>
        <end position="29"/>
    </location>
</feature>
<accession>A0AAV8VDY2</accession>
<keyword evidence="4" id="KW-1185">Reference proteome</keyword>
<organism evidence="3 4">
    <name type="scientific">Exocentrus adspersus</name>
    <dbReference type="NCBI Taxonomy" id="1586481"/>
    <lineage>
        <taxon>Eukaryota</taxon>
        <taxon>Metazoa</taxon>
        <taxon>Ecdysozoa</taxon>
        <taxon>Arthropoda</taxon>
        <taxon>Hexapoda</taxon>
        <taxon>Insecta</taxon>
        <taxon>Pterygota</taxon>
        <taxon>Neoptera</taxon>
        <taxon>Endopterygota</taxon>
        <taxon>Coleoptera</taxon>
        <taxon>Polyphaga</taxon>
        <taxon>Cucujiformia</taxon>
        <taxon>Chrysomeloidea</taxon>
        <taxon>Cerambycidae</taxon>
        <taxon>Lamiinae</taxon>
        <taxon>Acanthocinini</taxon>
        <taxon>Exocentrus</taxon>
    </lineage>
</organism>
<dbReference type="PANTHER" id="PTHR12521:SF0">
    <property type="entry name" value="ADP-RIBOSE GLYCOHYDROLASE OARD1"/>
    <property type="match status" value="1"/>
</dbReference>
<feature type="compositionally biased region" description="Basic and acidic residues" evidence="1">
    <location>
        <begin position="220"/>
        <end position="242"/>
    </location>
</feature>
<evidence type="ECO:0000313" key="4">
    <source>
        <dbReference type="Proteomes" id="UP001159042"/>
    </source>
</evidence>
<feature type="compositionally biased region" description="Basic and acidic residues" evidence="1">
    <location>
        <begin position="9"/>
        <end position="19"/>
    </location>
</feature>
<dbReference type="PROSITE" id="PS51154">
    <property type="entry name" value="MACRO"/>
    <property type="match status" value="1"/>
</dbReference>
<dbReference type="AlphaFoldDB" id="A0AAV8VDY2"/>
<dbReference type="Gene3D" id="3.40.220.10">
    <property type="entry name" value="Leucine Aminopeptidase, subunit E, domain 1"/>
    <property type="match status" value="1"/>
</dbReference>
<dbReference type="SUPFAM" id="SSF52949">
    <property type="entry name" value="Macro domain-like"/>
    <property type="match status" value="1"/>
</dbReference>
<evidence type="ECO:0000259" key="2">
    <source>
        <dbReference type="PROSITE" id="PS51154"/>
    </source>
</evidence>
<feature type="domain" description="Macro" evidence="2">
    <location>
        <begin position="266"/>
        <end position="432"/>
    </location>
</feature>
<protein>
    <recommendedName>
        <fullName evidence="2">Macro domain-containing protein</fullName>
    </recommendedName>
</protein>
<dbReference type="GO" id="GO:0140291">
    <property type="term" value="P:peptidyl-glutamate ADP-deribosylation"/>
    <property type="evidence" value="ECO:0007669"/>
    <property type="project" value="TreeGrafter"/>
</dbReference>
<comment type="caution">
    <text evidence="3">The sequence shown here is derived from an EMBL/GenBank/DDBJ whole genome shotgun (WGS) entry which is preliminary data.</text>
</comment>
<dbReference type="EMBL" id="JANEYG010000128">
    <property type="protein sequence ID" value="KAJ8912475.1"/>
    <property type="molecule type" value="Genomic_DNA"/>
</dbReference>
<dbReference type="InterPro" id="IPR021109">
    <property type="entry name" value="Peptidase_aspartic_dom_sf"/>
</dbReference>
<dbReference type="InterPro" id="IPR050892">
    <property type="entry name" value="ADP-ribose_metab_enzymes"/>
</dbReference>
<dbReference type="PANTHER" id="PTHR12521">
    <property type="entry name" value="PROTEIN C6ORF130"/>
    <property type="match status" value="1"/>
</dbReference>
<reference evidence="3 4" key="1">
    <citation type="journal article" date="2023" name="Insect Mol. Biol.">
        <title>Genome sequencing provides insights into the evolution of gene families encoding plant cell wall-degrading enzymes in longhorned beetles.</title>
        <authorList>
            <person name="Shin N.R."/>
            <person name="Okamura Y."/>
            <person name="Kirsch R."/>
            <person name="Pauchet Y."/>
        </authorList>
    </citation>
    <scope>NUCLEOTIDE SEQUENCE [LARGE SCALE GENOMIC DNA]</scope>
    <source>
        <strain evidence="3">EAD_L_NR</strain>
    </source>
</reference>
<dbReference type="SUPFAM" id="SSF50630">
    <property type="entry name" value="Acid proteases"/>
    <property type="match status" value="1"/>
</dbReference>
<sequence length="511" mass="57720">MDPGVLPKITEHSQTRETMTEGLDATSATGWDTLQTPVVNVVRTSTQTQEDGTNKPGGRPLSRAVLDTGAESNVVIKRLIKHKRIVHTHAKYLLVAGGRRIPTLGEVEFELRIGYRTTRCQAIVIEDSPVGLLLGMAFLQKHNTIIDLAGKNVTLMLENQTTTINLQNYSVSNSQTSPNSLPFNYKKAYYEETQKSVISKLQKQEKSTYEAPATSSGNNETKKVADHRESGAQERKSKEKSKQGNTNRMTKQAKDTSKQSPRPRKRHLNPGRQTSQAKIEERKANLFSSPVEYAIAHCISKDMQMSKGLAAQVKEKFPMQELYAQKPEVGQVGVTKHDGRTIYHLVTKKYFKEKPKVRDLWKCLNALKARLHADNISKLAIPRLGCGLDRLGWRKVKRMLYRVFEDTKIDIVVCILDGKAQENTVRCTADTRKEEHTTILVEEPCILEDPFNIPVKLKDDYLIKPNMECDLEAYIQEPLTNVTCEDMDFKEKEELMVKRALINQGALSISK</sequence>
<dbReference type="Gene3D" id="2.40.70.10">
    <property type="entry name" value="Acid Proteases"/>
    <property type="match status" value="1"/>
</dbReference>
<feature type="region of interest" description="Disordered" evidence="1">
    <location>
        <begin position="201"/>
        <end position="279"/>
    </location>
</feature>
<evidence type="ECO:0000256" key="1">
    <source>
        <dbReference type="SAM" id="MobiDB-lite"/>
    </source>
</evidence>
<proteinExistence type="predicted"/>
<dbReference type="CDD" id="cd02901">
    <property type="entry name" value="Macro_Poa1p-like"/>
    <property type="match status" value="1"/>
</dbReference>
<name>A0AAV8VDY2_9CUCU</name>
<dbReference type="InterPro" id="IPR043472">
    <property type="entry name" value="Macro_dom-like"/>
</dbReference>
<dbReference type="Proteomes" id="UP001159042">
    <property type="component" value="Unassembled WGS sequence"/>
</dbReference>